<dbReference type="InterPro" id="IPR001433">
    <property type="entry name" value="OxRdtase_FAD/NAD-bd"/>
</dbReference>
<evidence type="ECO:0000313" key="11">
    <source>
        <dbReference type="EMBL" id="SEN66563.1"/>
    </source>
</evidence>
<feature type="domain" description="2Fe-2S ferredoxin-type" evidence="9">
    <location>
        <begin position="269"/>
        <end position="360"/>
    </location>
</feature>
<dbReference type="Pfam" id="PF00970">
    <property type="entry name" value="FAD_binding_6"/>
    <property type="match status" value="1"/>
</dbReference>
<reference evidence="11 12" key="1">
    <citation type="submission" date="2016-10" db="EMBL/GenBank/DDBJ databases">
        <authorList>
            <person name="de Groot N.N."/>
        </authorList>
    </citation>
    <scope>NUCLEOTIDE SEQUENCE [LARGE SCALE GENOMIC DNA]</scope>
    <source>
        <strain evidence="11 12">558</strain>
    </source>
</reference>
<keyword evidence="8" id="KW-0411">Iron-sulfur</keyword>
<dbReference type="GO" id="GO:0046872">
    <property type="term" value="F:metal ion binding"/>
    <property type="evidence" value="ECO:0007669"/>
    <property type="project" value="UniProtKB-KW"/>
</dbReference>
<dbReference type="PROSITE" id="PS51384">
    <property type="entry name" value="FAD_FR"/>
    <property type="match status" value="1"/>
</dbReference>
<dbReference type="SUPFAM" id="SSF54292">
    <property type="entry name" value="2Fe-2S ferredoxin-like"/>
    <property type="match status" value="1"/>
</dbReference>
<dbReference type="GO" id="GO:0016491">
    <property type="term" value="F:oxidoreductase activity"/>
    <property type="evidence" value="ECO:0007669"/>
    <property type="project" value="UniProtKB-KW"/>
</dbReference>
<dbReference type="InterPro" id="IPR017927">
    <property type="entry name" value="FAD-bd_FR_type"/>
</dbReference>
<dbReference type="InterPro" id="IPR001041">
    <property type="entry name" value="2Fe-2S_ferredoxin-type"/>
</dbReference>
<dbReference type="InterPro" id="IPR036010">
    <property type="entry name" value="2Fe-2S_ferredoxin-like_sf"/>
</dbReference>
<dbReference type="NCBIfam" id="TIGR02160">
    <property type="entry name" value="PA_CoA_Oxy5"/>
    <property type="match status" value="1"/>
</dbReference>
<dbReference type="SUPFAM" id="SSF63380">
    <property type="entry name" value="Riboflavin synthase domain-like"/>
    <property type="match status" value="1"/>
</dbReference>
<organism evidence="11 12">
    <name type="scientific">Vreelandella aquamarina</name>
    <dbReference type="NCBI Taxonomy" id="77097"/>
    <lineage>
        <taxon>Bacteria</taxon>
        <taxon>Pseudomonadati</taxon>
        <taxon>Pseudomonadota</taxon>
        <taxon>Gammaproteobacteria</taxon>
        <taxon>Oceanospirillales</taxon>
        <taxon>Halomonadaceae</taxon>
        <taxon>Vreelandella</taxon>
    </lineage>
</organism>
<dbReference type="InterPro" id="IPR050415">
    <property type="entry name" value="MRET"/>
</dbReference>
<dbReference type="InterPro" id="IPR008333">
    <property type="entry name" value="Cbr1-like_FAD-bd_dom"/>
</dbReference>
<accession>A0A1H8ICN6</accession>
<dbReference type="InterPro" id="IPR011884">
    <property type="entry name" value="PaaE"/>
</dbReference>
<evidence type="ECO:0000256" key="8">
    <source>
        <dbReference type="ARBA" id="ARBA00023014"/>
    </source>
</evidence>
<evidence type="ECO:0000256" key="7">
    <source>
        <dbReference type="ARBA" id="ARBA00023004"/>
    </source>
</evidence>
<proteinExistence type="predicted"/>
<dbReference type="RefSeq" id="WP_089675268.1">
    <property type="nucleotide sequence ID" value="NZ_FODB01000019.1"/>
</dbReference>
<dbReference type="InterPro" id="IPR012675">
    <property type="entry name" value="Beta-grasp_dom_sf"/>
</dbReference>
<protein>
    <submittedName>
        <fullName evidence="11">Ring-1,2-phenylacetyl-CoA epoxidase subunit PaaE</fullName>
    </submittedName>
</protein>
<sequence length="360" mass="40560">MSRFHALTVKDVRKETHDAVSIAFDIPDDLQDAFRFTQGQYLTLRHDIDGEDVRRSYSICTGVHEHELRVAVKLVPDGSFSTFANQQLQPGDRLEVMPPQGKFFVPLDPSREGHYLAVTAGSGVTPIMSIVSTTLESEPKSRFTVIYGNRSTTGTLFRERLQDLKDRYLERLNIIYVFSREQHEIDLYNGRIDADKCNALFDRWVDVPKLDAAFICGPQEMTEIVRDVLTQHGMPKEKVHFELFTTGLPTAGAKRRQATRAGQLEAETSHIKVIIDGRTIEYNLPRNTQNILDAGNEHGADLPFSCKAGVCSTCKSKVIEGEVEMDANYALEDYEIDAGYVLSCQCYPISDKVVLDFDEV</sequence>
<evidence type="ECO:0000313" key="12">
    <source>
        <dbReference type="Proteomes" id="UP000199493"/>
    </source>
</evidence>
<keyword evidence="5" id="KW-0274">FAD</keyword>
<dbReference type="PROSITE" id="PS00197">
    <property type="entry name" value="2FE2S_FER_1"/>
    <property type="match status" value="1"/>
</dbReference>
<dbReference type="CDD" id="cd06214">
    <property type="entry name" value="PA_degradation_oxidoreductase_like"/>
    <property type="match status" value="1"/>
</dbReference>
<evidence type="ECO:0000256" key="6">
    <source>
        <dbReference type="ARBA" id="ARBA00023002"/>
    </source>
</evidence>
<comment type="cofactor">
    <cofactor evidence="1">
        <name>FAD</name>
        <dbReference type="ChEBI" id="CHEBI:57692"/>
    </cofactor>
</comment>
<dbReference type="InterPro" id="IPR006058">
    <property type="entry name" value="2Fe2S_fd_BS"/>
</dbReference>
<dbReference type="SUPFAM" id="SSF52343">
    <property type="entry name" value="Ferredoxin reductase-like, C-terminal NADP-linked domain"/>
    <property type="match status" value="1"/>
</dbReference>
<dbReference type="GO" id="GO:0051537">
    <property type="term" value="F:2 iron, 2 sulfur cluster binding"/>
    <property type="evidence" value="ECO:0007669"/>
    <property type="project" value="UniProtKB-KW"/>
</dbReference>
<dbReference type="STRING" id="77097.SAMN04490369_101917"/>
<gene>
    <name evidence="11" type="ORF">SAMN04490369_101917</name>
</gene>
<keyword evidence="3" id="KW-0001">2Fe-2S</keyword>
<keyword evidence="7" id="KW-0408">Iron</keyword>
<dbReference type="Gene3D" id="3.10.20.30">
    <property type="match status" value="1"/>
</dbReference>
<dbReference type="PANTHER" id="PTHR47354:SF8">
    <property type="entry name" value="1,2-PHENYLACETYL-COA EPOXIDASE, SUBUNIT E"/>
    <property type="match status" value="1"/>
</dbReference>
<feature type="domain" description="FAD-binding FR-type" evidence="10">
    <location>
        <begin position="2"/>
        <end position="106"/>
    </location>
</feature>
<dbReference type="Proteomes" id="UP000199493">
    <property type="component" value="Unassembled WGS sequence"/>
</dbReference>
<dbReference type="CDD" id="cd00207">
    <property type="entry name" value="fer2"/>
    <property type="match status" value="1"/>
</dbReference>
<keyword evidence="6" id="KW-0560">Oxidoreductase</keyword>
<dbReference type="GO" id="GO:0050660">
    <property type="term" value="F:flavin adenine dinucleotide binding"/>
    <property type="evidence" value="ECO:0007669"/>
    <property type="project" value="TreeGrafter"/>
</dbReference>
<dbReference type="Pfam" id="PF00111">
    <property type="entry name" value="Fer2"/>
    <property type="match status" value="1"/>
</dbReference>
<evidence type="ECO:0000256" key="5">
    <source>
        <dbReference type="ARBA" id="ARBA00022827"/>
    </source>
</evidence>
<evidence type="ECO:0000259" key="10">
    <source>
        <dbReference type="PROSITE" id="PS51384"/>
    </source>
</evidence>
<keyword evidence="2" id="KW-0285">Flavoprotein</keyword>
<dbReference type="InterPro" id="IPR039261">
    <property type="entry name" value="FNR_nucleotide-bd"/>
</dbReference>
<dbReference type="InterPro" id="IPR017938">
    <property type="entry name" value="Riboflavin_synthase-like_b-brl"/>
</dbReference>
<dbReference type="Gene3D" id="3.40.50.80">
    <property type="entry name" value="Nucleotide-binding domain of ferredoxin-NADP reductase (FNR) module"/>
    <property type="match status" value="1"/>
</dbReference>
<dbReference type="PANTHER" id="PTHR47354">
    <property type="entry name" value="NADH OXIDOREDUCTASE HCR"/>
    <property type="match status" value="1"/>
</dbReference>
<evidence type="ECO:0000256" key="4">
    <source>
        <dbReference type="ARBA" id="ARBA00022723"/>
    </source>
</evidence>
<dbReference type="Gene3D" id="2.40.30.10">
    <property type="entry name" value="Translation factors"/>
    <property type="match status" value="1"/>
</dbReference>
<dbReference type="PROSITE" id="PS51085">
    <property type="entry name" value="2FE2S_FER_2"/>
    <property type="match status" value="1"/>
</dbReference>
<dbReference type="AlphaFoldDB" id="A0A1H8ICN6"/>
<evidence type="ECO:0000256" key="3">
    <source>
        <dbReference type="ARBA" id="ARBA00022714"/>
    </source>
</evidence>
<evidence type="ECO:0000256" key="1">
    <source>
        <dbReference type="ARBA" id="ARBA00001974"/>
    </source>
</evidence>
<keyword evidence="4" id="KW-0479">Metal-binding</keyword>
<name>A0A1H8ICN6_9GAMM</name>
<dbReference type="GO" id="GO:0010124">
    <property type="term" value="P:phenylacetate catabolic process"/>
    <property type="evidence" value="ECO:0007669"/>
    <property type="project" value="InterPro"/>
</dbReference>
<evidence type="ECO:0000256" key="2">
    <source>
        <dbReference type="ARBA" id="ARBA00022630"/>
    </source>
</evidence>
<dbReference type="Pfam" id="PF00175">
    <property type="entry name" value="NAD_binding_1"/>
    <property type="match status" value="1"/>
</dbReference>
<evidence type="ECO:0000259" key="9">
    <source>
        <dbReference type="PROSITE" id="PS51085"/>
    </source>
</evidence>
<dbReference type="EMBL" id="FODB01000019">
    <property type="protein sequence ID" value="SEN66563.1"/>
    <property type="molecule type" value="Genomic_DNA"/>
</dbReference>